<dbReference type="PANTHER" id="PTHR28532">
    <property type="entry name" value="GEO13458P1"/>
    <property type="match status" value="1"/>
</dbReference>
<dbReference type="KEGG" id="cten:18250415"/>
<gene>
    <name evidence="3" type="ORF">CANTEDRAFT_94583</name>
</gene>
<evidence type="ECO:0000256" key="1">
    <source>
        <dbReference type="ARBA" id="ARBA00038090"/>
    </source>
</evidence>
<dbReference type="OrthoDB" id="48036at2759"/>
<keyword evidence="4" id="KW-1185">Reference proteome</keyword>
<dbReference type="GeneID" id="18250415"/>
<evidence type="ECO:0000313" key="4">
    <source>
        <dbReference type="Proteomes" id="UP000000707"/>
    </source>
</evidence>
<evidence type="ECO:0000313" key="3">
    <source>
        <dbReference type="EMBL" id="EGV61697.1"/>
    </source>
</evidence>
<feature type="domain" description="Essential protein Yae1 N-terminal" evidence="2">
    <location>
        <begin position="40"/>
        <end position="78"/>
    </location>
</feature>
<dbReference type="Proteomes" id="UP000000707">
    <property type="component" value="Unassembled WGS sequence"/>
</dbReference>
<proteinExistence type="inferred from homology"/>
<dbReference type="eggNOG" id="KOG4595">
    <property type="taxonomic scope" value="Eukaryota"/>
</dbReference>
<dbReference type="PANTHER" id="PTHR28532:SF1">
    <property type="entry name" value="ORAL CANCER OVEREXPRESSED 1"/>
    <property type="match status" value="1"/>
</dbReference>
<dbReference type="HOGENOM" id="CLU_136375_0_0_1"/>
<dbReference type="EMBL" id="GL996527">
    <property type="protein sequence ID" value="EGV61697.1"/>
    <property type="molecule type" value="Genomic_DNA"/>
</dbReference>
<name>G3B802_CANTC</name>
<reference evidence="3 4" key="1">
    <citation type="journal article" date="2011" name="Proc. Natl. Acad. Sci. U.S.A.">
        <title>Comparative genomics of xylose-fermenting fungi for enhanced biofuel production.</title>
        <authorList>
            <person name="Wohlbach D.J."/>
            <person name="Kuo A."/>
            <person name="Sato T.K."/>
            <person name="Potts K.M."/>
            <person name="Salamov A.A."/>
            <person name="LaButti K.M."/>
            <person name="Sun H."/>
            <person name="Clum A."/>
            <person name="Pangilinan J.L."/>
            <person name="Lindquist E.A."/>
            <person name="Lucas S."/>
            <person name="Lapidus A."/>
            <person name="Jin M."/>
            <person name="Gunawan C."/>
            <person name="Balan V."/>
            <person name="Dale B.E."/>
            <person name="Jeffries T.W."/>
            <person name="Zinkel R."/>
            <person name="Barry K.W."/>
            <person name="Grigoriev I.V."/>
            <person name="Gasch A.P."/>
        </authorList>
    </citation>
    <scope>NUCLEOTIDE SEQUENCE [LARGE SCALE GENOMIC DNA]</scope>
    <source>
        <strain evidence="4">ATCC 10573 / BCRC 21748 / CBS 615 / JCM 9827 / NBRC 10315 / NRRL Y-1498 / VKM Y-70</strain>
    </source>
</reference>
<dbReference type="AlphaFoldDB" id="G3B802"/>
<sequence>MNHTLADSKRRKLKDGQQEFDLDENLDSLLNLEEQYYKEGYREGQEESTKAQYLEGKEYGFQTGFQRFLVIGYIRGLVDFWENQVETYDASKSIKTHITQIRAIMEKVPLSNKDADVGEYEKVVNKARNKVRIIASLCKEQKKVSNIDQIIKEVGGEMQVSGDADEMW</sequence>
<protein>
    <submittedName>
        <fullName evidence="3">DUF1715-domain-containing protein</fullName>
    </submittedName>
</protein>
<evidence type="ECO:0000259" key="2">
    <source>
        <dbReference type="Pfam" id="PF09811"/>
    </source>
</evidence>
<accession>G3B802</accession>
<dbReference type="RefSeq" id="XP_006687867.1">
    <property type="nucleotide sequence ID" value="XM_006687804.1"/>
</dbReference>
<dbReference type="STRING" id="590646.G3B802"/>
<dbReference type="InterPro" id="IPR019191">
    <property type="entry name" value="Essential_protein_Yae1_N"/>
</dbReference>
<dbReference type="Pfam" id="PF09811">
    <property type="entry name" value="Yae1_N"/>
    <property type="match status" value="1"/>
</dbReference>
<dbReference type="InterPro" id="IPR052436">
    <property type="entry name" value="LTO1_adapter"/>
</dbReference>
<organism evidence="4">
    <name type="scientific">Candida tenuis (strain ATCC 10573 / BCRC 21748 / CBS 615 / JCM 9827 / NBRC 10315 / NRRL Y-1498 / VKM Y-70)</name>
    <name type="common">Yeast</name>
    <name type="synonym">Yamadazyma tenuis</name>
    <dbReference type="NCBI Taxonomy" id="590646"/>
    <lineage>
        <taxon>Eukaryota</taxon>
        <taxon>Fungi</taxon>
        <taxon>Dikarya</taxon>
        <taxon>Ascomycota</taxon>
        <taxon>Saccharomycotina</taxon>
        <taxon>Pichiomycetes</taxon>
        <taxon>Debaryomycetaceae</taxon>
        <taxon>Yamadazyma</taxon>
    </lineage>
</organism>
<comment type="similarity">
    <text evidence="1">Belongs to the LTO1 family.</text>
</comment>